<reference evidence="2 3" key="1">
    <citation type="submission" date="2019-12" db="EMBL/GenBank/DDBJ databases">
        <title>Chitinophaga sp. strain ysch24 (GDMCC 1.1355), whole genome shotgun sequence.</title>
        <authorList>
            <person name="Zhang X."/>
        </authorList>
    </citation>
    <scope>NUCLEOTIDE SEQUENCE [LARGE SCALE GENOMIC DNA]</scope>
    <source>
        <strain evidence="3">ysch24</strain>
    </source>
</reference>
<keyword evidence="1" id="KW-0472">Membrane</keyword>
<dbReference type="EMBL" id="WRXN01000002">
    <property type="protein sequence ID" value="MVT08002.1"/>
    <property type="molecule type" value="Genomic_DNA"/>
</dbReference>
<gene>
    <name evidence="2" type="ORF">GO493_06990</name>
</gene>
<keyword evidence="1" id="KW-1133">Transmembrane helix</keyword>
<name>A0A7K1U0W4_9BACT</name>
<comment type="caution">
    <text evidence="2">The sequence shown here is derived from an EMBL/GenBank/DDBJ whole genome shotgun (WGS) entry which is preliminary data.</text>
</comment>
<evidence type="ECO:0000313" key="3">
    <source>
        <dbReference type="Proteomes" id="UP000461730"/>
    </source>
</evidence>
<accession>A0A7K1U0W4</accession>
<dbReference type="Proteomes" id="UP000461730">
    <property type="component" value="Unassembled WGS sequence"/>
</dbReference>
<sequence>MNDIIDTYRLKITDSRLSIQPKRDYLVKDIVIAVVATGILTCTPLLNLYHQTTWGVLSVGFVLGCFALYDLVFNANVTYIFDSNTRNIYQKIPGLYTRKLMPFEEMHLLSVIEDGLLHYAISSKKNKYGKSYLISHPFSESEKGWKKRALYESEILFCIEKHINQ</sequence>
<feature type="transmembrane region" description="Helical" evidence="1">
    <location>
        <begin position="52"/>
        <end position="73"/>
    </location>
</feature>
<keyword evidence="3" id="KW-1185">Reference proteome</keyword>
<dbReference type="AlphaFoldDB" id="A0A7K1U0W4"/>
<dbReference type="RefSeq" id="WP_157305422.1">
    <property type="nucleotide sequence ID" value="NZ_WRXN01000002.1"/>
</dbReference>
<evidence type="ECO:0000256" key="1">
    <source>
        <dbReference type="SAM" id="Phobius"/>
    </source>
</evidence>
<evidence type="ECO:0000313" key="2">
    <source>
        <dbReference type="EMBL" id="MVT08002.1"/>
    </source>
</evidence>
<keyword evidence="1" id="KW-0812">Transmembrane</keyword>
<organism evidence="2 3">
    <name type="scientific">Chitinophaga tropicalis</name>
    <dbReference type="NCBI Taxonomy" id="2683588"/>
    <lineage>
        <taxon>Bacteria</taxon>
        <taxon>Pseudomonadati</taxon>
        <taxon>Bacteroidota</taxon>
        <taxon>Chitinophagia</taxon>
        <taxon>Chitinophagales</taxon>
        <taxon>Chitinophagaceae</taxon>
        <taxon>Chitinophaga</taxon>
    </lineage>
</organism>
<proteinExistence type="predicted"/>
<feature type="transmembrane region" description="Helical" evidence="1">
    <location>
        <begin position="25"/>
        <end position="46"/>
    </location>
</feature>
<protein>
    <submittedName>
        <fullName evidence="2">Uncharacterized protein</fullName>
    </submittedName>
</protein>